<dbReference type="GO" id="GO:0005506">
    <property type="term" value="F:iron ion binding"/>
    <property type="evidence" value="ECO:0007669"/>
    <property type="project" value="InterPro"/>
</dbReference>
<evidence type="ECO:0000256" key="1">
    <source>
        <dbReference type="ARBA" id="ARBA00001971"/>
    </source>
</evidence>
<dbReference type="GO" id="GO:0016712">
    <property type="term" value="F:oxidoreductase activity, acting on paired donors, with incorporation or reduction of molecular oxygen, reduced flavin or flavoprotein as one donor, and incorporation of one atom of oxygen"/>
    <property type="evidence" value="ECO:0007669"/>
    <property type="project" value="InterPro"/>
</dbReference>
<evidence type="ECO:0000256" key="4">
    <source>
        <dbReference type="ARBA" id="ARBA00022723"/>
    </source>
</evidence>
<proteinExistence type="inferred from homology"/>
<dbReference type="Gene3D" id="1.10.630.10">
    <property type="entry name" value="Cytochrome P450"/>
    <property type="match status" value="1"/>
</dbReference>
<feature type="compositionally biased region" description="Low complexity" evidence="8">
    <location>
        <begin position="414"/>
        <end position="427"/>
    </location>
</feature>
<keyword evidence="9" id="KW-1133">Transmembrane helix</keyword>
<feature type="region of interest" description="Disordered" evidence="8">
    <location>
        <begin position="361"/>
        <end position="479"/>
    </location>
</feature>
<feature type="compositionally biased region" description="Gly residues" evidence="8">
    <location>
        <begin position="468"/>
        <end position="477"/>
    </location>
</feature>
<evidence type="ECO:0000256" key="6">
    <source>
        <dbReference type="ARBA" id="ARBA00023004"/>
    </source>
</evidence>
<evidence type="ECO:0000256" key="2">
    <source>
        <dbReference type="ARBA" id="ARBA00010617"/>
    </source>
</evidence>
<evidence type="ECO:0000256" key="7">
    <source>
        <dbReference type="ARBA" id="ARBA00023033"/>
    </source>
</evidence>
<dbReference type="SUPFAM" id="SSF48264">
    <property type="entry name" value="Cytochrome P450"/>
    <property type="match status" value="1"/>
</dbReference>
<comment type="cofactor">
    <cofactor evidence="1">
        <name>heme</name>
        <dbReference type="ChEBI" id="CHEBI:30413"/>
    </cofactor>
</comment>
<evidence type="ECO:0000256" key="8">
    <source>
        <dbReference type="SAM" id="MobiDB-lite"/>
    </source>
</evidence>
<keyword evidence="5" id="KW-0560">Oxidoreductase</keyword>
<dbReference type="RefSeq" id="XP_037164506.1">
    <property type="nucleotide sequence ID" value="XM_037308663.1"/>
</dbReference>
<dbReference type="Proteomes" id="UP000578531">
    <property type="component" value="Unassembled WGS sequence"/>
</dbReference>
<name>A0A8H6FUS8_9LECA</name>
<keyword evidence="4" id="KW-0479">Metal-binding</keyword>
<feature type="compositionally biased region" description="Pro residues" evidence="8">
    <location>
        <begin position="403"/>
        <end position="413"/>
    </location>
</feature>
<dbReference type="GO" id="GO:0020037">
    <property type="term" value="F:heme binding"/>
    <property type="evidence" value="ECO:0007669"/>
    <property type="project" value="InterPro"/>
</dbReference>
<feature type="transmembrane region" description="Helical" evidence="9">
    <location>
        <begin position="6"/>
        <end position="27"/>
    </location>
</feature>
<dbReference type="GeneID" id="59288415"/>
<dbReference type="InterPro" id="IPR036396">
    <property type="entry name" value="Cyt_P450_sf"/>
</dbReference>
<dbReference type="InterPro" id="IPR002402">
    <property type="entry name" value="Cyt_P450_E_grp-II"/>
</dbReference>
<keyword evidence="7" id="KW-0503">Monooxygenase</keyword>
<sequence>MGYHAYVLLSLSCLTCYVIVQKIIAYVSARAFSKAHGCEPVHRIPQSERIIGYGYFKERMEAARNKTLLETTLKRYEEHGMTWSSTAMGRVFVNTIDPENIKAVLATNFNDFGLGHRLHTFGPLLGKGIFTTDGAHWEHSRALVRPNFSKAQIQDLNTFEVHIKELISLIPRDGSTVDLQPLFFRLTLDSATEFLFGESVNSMLAPQGSEQQTFASAFDYAQGQILYRRSPLRFLAFSANRKFDKACKTVHDFADKFVYNALAHRESKDAQEKPPGRYVFLNELAKVTNDPRQLRDELLNILLAGRDTTASLLSNTFHVLARRPDIWSKLKAEVDELNGEKPDYETLRNMKYVRNLLNECKSPPLPHDHNPLLTRPTQPSASTPSSPPTPASPTNRPSSPAAAAPPAPPPSTSPPAKASPTPSTPCTASPPPTAPPPTSSGPTAGTRCASAGTTCPSTAARASASGSRGEGGVGGEVDGWIDRVGDLSCVAAETVRAMAEHRFGRPQGPEEGRSIVYGG</sequence>
<reference evidence="10 11" key="1">
    <citation type="journal article" date="2020" name="Genomics">
        <title>Complete, high-quality genomes from long-read metagenomic sequencing of two wolf lichen thalli reveals enigmatic genome architecture.</title>
        <authorList>
            <person name="McKenzie S.K."/>
            <person name="Walston R.F."/>
            <person name="Allen J.L."/>
        </authorList>
    </citation>
    <scope>NUCLEOTIDE SEQUENCE [LARGE SCALE GENOMIC DNA]</scope>
    <source>
        <strain evidence="10">WasteWater2</strain>
    </source>
</reference>
<dbReference type="PRINTS" id="PR01239">
    <property type="entry name" value="EP450IICYP52"/>
</dbReference>
<feature type="compositionally biased region" description="Low complexity" evidence="8">
    <location>
        <begin position="392"/>
        <end position="402"/>
    </location>
</feature>
<dbReference type="PANTHER" id="PTHR24287:SF1">
    <property type="entry name" value="P450, PUTATIVE (EUROFUNG)-RELATED"/>
    <property type="match status" value="1"/>
</dbReference>
<dbReference type="InterPro" id="IPR047146">
    <property type="entry name" value="Cyt_P450_E_CYP52_fungi"/>
</dbReference>
<evidence type="ECO:0000256" key="5">
    <source>
        <dbReference type="ARBA" id="ARBA00023002"/>
    </source>
</evidence>
<organism evidence="10 11">
    <name type="scientific">Letharia columbiana</name>
    <dbReference type="NCBI Taxonomy" id="112416"/>
    <lineage>
        <taxon>Eukaryota</taxon>
        <taxon>Fungi</taxon>
        <taxon>Dikarya</taxon>
        <taxon>Ascomycota</taxon>
        <taxon>Pezizomycotina</taxon>
        <taxon>Lecanoromycetes</taxon>
        <taxon>OSLEUM clade</taxon>
        <taxon>Lecanoromycetidae</taxon>
        <taxon>Lecanorales</taxon>
        <taxon>Lecanorineae</taxon>
        <taxon>Parmeliaceae</taxon>
        <taxon>Letharia</taxon>
    </lineage>
</organism>
<dbReference type="InterPro" id="IPR002974">
    <property type="entry name" value="Cyt_P450_E_CYP52_ascomycetes"/>
</dbReference>
<evidence type="ECO:0000313" key="10">
    <source>
        <dbReference type="EMBL" id="KAF6235128.1"/>
    </source>
</evidence>
<dbReference type="PANTHER" id="PTHR24287">
    <property type="entry name" value="P450, PUTATIVE (EUROFUNG)-RELATED"/>
    <property type="match status" value="1"/>
</dbReference>
<comment type="similarity">
    <text evidence="2">Belongs to the cytochrome P450 family.</text>
</comment>
<evidence type="ECO:0000256" key="3">
    <source>
        <dbReference type="ARBA" id="ARBA00022617"/>
    </source>
</evidence>
<evidence type="ECO:0000313" key="11">
    <source>
        <dbReference type="Proteomes" id="UP000578531"/>
    </source>
</evidence>
<dbReference type="InterPro" id="IPR001128">
    <property type="entry name" value="Cyt_P450"/>
</dbReference>
<comment type="caution">
    <text evidence="10">The sequence shown here is derived from an EMBL/GenBank/DDBJ whole genome shotgun (WGS) entry which is preliminary data.</text>
</comment>
<evidence type="ECO:0000256" key="9">
    <source>
        <dbReference type="SAM" id="Phobius"/>
    </source>
</evidence>
<keyword evidence="11" id="KW-1185">Reference proteome</keyword>
<dbReference type="OrthoDB" id="1470350at2759"/>
<dbReference type="EMBL" id="JACCJC010000026">
    <property type="protein sequence ID" value="KAF6235128.1"/>
    <property type="molecule type" value="Genomic_DNA"/>
</dbReference>
<feature type="compositionally biased region" description="Pro residues" evidence="8">
    <location>
        <begin position="428"/>
        <end position="439"/>
    </location>
</feature>
<keyword evidence="6" id="KW-0408">Iron</keyword>
<gene>
    <name evidence="10" type="ORF">HO173_006755</name>
</gene>
<keyword evidence="9" id="KW-0812">Transmembrane</keyword>
<dbReference type="AlphaFoldDB" id="A0A8H6FUS8"/>
<accession>A0A8H6FUS8</accession>
<dbReference type="PRINTS" id="PR00464">
    <property type="entry name" value="EP450II"/>
</dbReference>
<keyword evidence="9" id="KW-0472">Membrane</keyword>
<dbReference type="Pfam" id="PF00067">
    <property type="entry name" value="p450"/>
    <property type="match status" value="1"/>
</dbReference>
<keyword evidence="3" id="KW-0349">Heme</keyword>
<evidence type="ECO:0008006" key="12">
    <source>
        <dbReference type="Google" id="ProtNLM"/>
    </source>
</evidence>
<protein>
    <recommendedName>
        <fullName evidence="12">Cytochrome P450 alkane hydroxylase</fullName>
    </recommendedName>
</protein>